<evidence type="ECO:0000256" key="1">
    <source>
        <dbReference type="SAM" id="MobiDB-lite"/>
    </source>
</evidence>
<proteinExistence type="predicted"/>
<feature type="transmembrane region" description="Helical" evidence="2">
    <location>
        <begin position="51"/>
        <end position="71"/>
    </location>
</feature>
<evidence type="ECO:0000313" key="5">
    <source>
        <dbReference type="Proteomes" id="UP000541558"/>
    </source>
</evidence>
<feature type="compositionally biased region" description="Low complexity" evidence="1">
    <location>
        <begin position="290"/>
        <end position="300"/>
    </location>
</feature>
<feature type="transmembrane region" description="Helical" evidence="2">
    <location>
        <begin position="131"/>
        <end position="150"/>
    </location>
</feature>
<feature type="transmembrane region" description="Helical" evidence="2">
    <location>
        <begin position="91"/>
        <end position="110"/>
    </location>
</feature>
<sequence length="312" mass="34536">MATDIPSIELIVGPLIIGALLTYFFMGVYMVQLQRYVSLSKRNGEKRMVHVIVALTTILELLQLVFITHNLYQVVVVHFADISGILRKSPWTGGMMPALNGLVAFLVQIFRIWRIRTFMKSVWGTEFITPIIFLLSFSQCGAAIAATMIFMTSGRDGARLVVLKPAVVTWISLTIACDTLVALSIVIPLLKYKRTSQFSRSREIIDAVVLKTVENGTIIVLFSIPYLIVFIKYPNTMIAPAFEHVLSRLYANVLLATLNGRQRLRETGDGMSKADTTPWVLDGNGFAFATQSDSTSQSTTIQPPGEKSAPSV</sequence>
<evidence type="ECO:0000259" key="3">
    <source>
        <dbReference type="Pfam" id="PF20152"/>
    </source>
</evidence>
<reference evidence="4 5" key="1">
    <citation type="journal article" date="2020" name="ISME J.">
        <title>Uncovering the hidden diversity of litter-decomposition mechanisms in mushroom-forming fungi.</title>
        <authorList>
            <person name="Floudas D."/>
            <person name="Bentzer J."/>
            <person name="Ahren D."/>
            <person name="Johansson T."/>
            <person name="Persson P."/>
            <person name="Tunlid A."/>
        </authorList>
    </citation>
    <scope>NUCLEOTIDE SEQUENCE [LARGE SCALE GENOMIC DNA]</scope>
    <source>
        <strain evidence="4 5">CBS 175.51</strain>
    </source>
</reference>
<dbReference type="AlphaFoldDB" id="A0A8H5FD01"/>
<accession>A0A8H5FD01</accession>
<dbReference type="OrthoDB" id="3223377at2759"/>
<feature type="region of interest" description="Disordered" evidence="1">
    <location>
        <begin position="290"/>
        <end position="312"/>
    </location>
</feature>
<dbReference type="Proteomes" id="UP000541558">
    <property type="component" value="Unassembled WGS sequence"/>
</dbReference>
<feature type="transmembrane region" description="Helical" evidence="2">
    <location>
        <begin position="213"/>
        <end position="231"/>
    </location>
</feature>
<keyword evidence="2" id="KW-1133">Transmembrane helix</keyword>
<evidence type="ECO:0000313" key="4">
    <source>
        <dbReference type="EMBL" id="KAF5332261.1"/>
    </source>
</evidence>
<comment type="caution">
    <text evidence="4">The sequence shown here is derived from an EMBL/GenBank/DDBJ whole genome shotgun (WGS) entry which is preliminary data.</text>
</comment>
<dbReference type="PANTHER" id="PTHR40465:SF1">
    <property type="entry name" value="DUF6534 DOMAIN-CONTAINING PROTEIN"/>
    <property type="match status" value="1"/>
</dbReference>
<dbReference type="Pfam" id="PF20152">
    <property type="entry name" value="DUF6534"/>
    <property type="match status" value="1"/>
</dbReference>
<keyword evidence="2" id="KW-0472">Membrane</keyword>
<protein>
    <recommendedName>
        <fullName evidence="3">DUF6534 domain-containing protein</fullName>
    </recommendedName>
</protein>
<keyword evidence="5" id="KW-1185">Reference proteome</keyword>
<evidence type="ECO:0000256" key="2">
    <source>
        <dbReference type="SAM" id="Phobius"/>
    </source>
</evidence>
<gene>
    <name evidence="4" type="ORF">D9611_008093</name>
</gene>
<dbReference type="PANTHER" id="PTHR40465">
    <property type="entry name" value="CHROMOSOME 1, WHOLE GENOME SHOTGUN SEQUENCE"/>
    <property type="match status" value="1"/>
</dbReference>
<keyword evidence="2" id="KW-0812">Transmembrane</keyword>
<feature type="domain" description="DUF6534" evidence="3">
    <location>
        <begin position="175"/>
        <end position="263"/>
    </location>
</feature>
<organism evidence="4 5">
    <name type="scientific">Ephemerocybe angulata</name>
    <dbReference type="NCBI Taxonomy" id="980116"/>
    <lineage>
        <taxon>Eukaryota</taxon>
        <taxon>Fungi</taxon>
        <taxon>Dikarya</taxon>
        <taxon>Basidiomycota</taxon>
        <taxon>Agaricomycotina</taxon>
        <taxon>Agaricomycetes</taxon>
        <taxon>Agaricomycetidae</taxon>
        <taxon>Agaricales</taxon>
        <taxon>Agaricineae</taxon>
        <taxon>Psathyrellaceae</taxon>
        <taxon>Ephemerocybe</taxon>
    </lineage>
</organism>
<dbReference type="InterPro" id="IPR045339">
    <property type="entry name" value="DUF6534"/>
</dbReference>
<name>A0A8H5FD01_9AGAR</name>
<feature type="transmembrane region" description="Helical" evidence="2">
    <location>
        <begin position="12"/>
        <end position="31"/>
    </location>
</feature>
<feature type="transmembrane region" description="Helical" evidence="2">
    <location>
        <begin position="170"/>
        <end position="192"/>
    </location>
</feature>
<dbReference type="EMBL" id="JAACJK010000111">
    <property type="protein sequence ID" value="KAF5332261.1"/>
    <property type="molecule type" value="Genomic_DNA"/>
</dbReference>